<feature type="compositionally biased region" description="Basic and acidic residues" evidence="1">
    <location>
        <begin position="259"/>
        <end position="275"/>
    </location>
</feature>
<evidence type="ECO:0000313" key="3">
    <source>
        <dbReference type="Proteomes" id="UP001497382"/>
    </source>
</evidence>
<gene>
    <name evidence="2" type="ORF">LARSCL_LOCUS13305</name>
</gene>
<name>A0AAV2ALD1_9ARAC</name>
<feature type="region of interest" description="Disordered" evidence="1">
    <location>
        <begin position="683"/>
        <end position="712"/>
    </location>
</feature>
<comment type="caution">
    <text evidence="2">The sequence shown here is derived from an EMBL/GenBank/DDBJ whole genome shotgun (WGS) entry which is preliminary data.</text>
</comment>
<feature type="region of interest" description="Disordered" evidence="1">
    <location>
        <begin position="251"/>
        <end position="275"/>
    </location>
</feature>
<dbReference type="EMBL" id="CAXIEN010000182">
    <property type="protein sequence ID" value="CAL1284737.1"/>
    <property type="molecule type" value="Genomic_DNA"/>
</dbReference>
<evidence type="ECO:0000313" key="2">
    <source>
        <dbReference type="EMBL" id="CAL1284737.1"/>
    </source>
</evidence>
<accession>A0AAV2ALD1</accession>
<feature type="region of interest" description="Disordered" evidence="1">
    <location>
        <begin position="899"/>
        <end position="919"/>
    </location>
</feature>
<evidence type="ECO:0000256" key="1">
    <source>
        <dbReference type="SAM" id="MobiDB-lite"/>
    </source>
</evidence>
<feature type="compositionally biased region" description="Basic and acidic residues" evidence="1">
    <location>
        <begin position="214"/>
        <end position="224"/>
    </location>
</feature>
<organism evidence="2 3">
    <name type="scientific">Larinioides sclopetarius</name>
    <dbReference type="NCBI Taxonomy" id="280406"/>
    <lineage>
        <taxon>Eukaryota</taxon>
        <taxon>Metazoa</taxon>
        <taxon>Ecdysozoa</taxon>
        <taxon>Arthropoda</taxon>
        <taxon>Chelicerata</taxon>
        <taxon>Arachnida</taxon>
        <taxon>Araneae</taxon>
        <taxon>Araneomorphae</taxon>
        <taxon>Entelegynae</taxon>
        <taxon>Araneoidea</taxon>
        <taxon>Araneidae</taxon>
        <taxon>Larinioides</taxon>
    </lineage>
</organism>
<sequence length="981" mass="111195">MSVRCSAKQIADFVVLWGMAGTFPEHCEYAEDARCLKSLDLIISTLDVFVEAFCFSFENIYRKYKVDFPLSEEKFIEFLKPRCLLLTKENNCFNFMLVCAFVYDIIHSFSHYNKCFHLVKVASKCLAAILNNRYKKIFKTDSDWEKLMSFCIKIHGLVYPSEKIYESNNNQLVGAKSDKMEASFPTKSQGLDGWSVEKYATNDNSNNDSNTKMSGKETSESLKNDLTTKTKEGELEALCSLEFPSSTDVPLSLQLTDEGSPRKSEYEEKMADKNTRENKNCVTNLSSLDLSNEFNNTVGENMSISGNKVDTEKLDQIIGFKKNVAISFEDYSAIRKMIERLEDLCNLELLSTVAKHALQLKDEDLSMKEVENKEKIFDAHDARKDNEKDFSTNITSLTESAKKIDNIDSKKTAFDSIKDSEKLAKITGFKKNLILSFDDYLAIKKVIERLEDLCNMGITSTGPSHALQLKIEDFSLKEAEDKEKTHDVNDAKKGGKKVCATEMTDSSLPELTKEFSDKINEKAAINNNNKANEKLHELTGYKNNFTLSFEDYLVIKKVTERLEHLYNLGLPTNASYTIQLEDANSSPKENKEKIYNEKDNEKGCVRDVVDLSVSNLAQDITNIAIKNKDEGTEKLVQLIEYTKNLTLSFGKDLAVKKVPKSLHLYNLEPDFSIGASNTFQMEDEDISPDAESERKENVGENKTRDSNENVIGSLVPNLAHKLTKISIEEKAIKENVKEKPGEKIDYRKKLTFPFSEDSSARNPTKKCESIASNDIPHTVKEVEFSSKTESEDNEEPFNIRCMSADKIRARITDNPQQLSEIMNLLKKCEEDIEPNLFSPDENNMLINDSDEDEGEMEVSGDTSKSSSVRDQIIFESSIKTIVFVQNMKVAHSIKKIFSEDDHSDDETSPKASGGEHPHEMSDEAAFMYSNRIFESKDPRCSLCAGETINLLDTCVRDFAAKYSNNSHVTDLFKFDFYEDSE</sequence>
<protein>
    <submittedName>
        <fullName evidence="2">Uncharacterized protein</fullName>
    </submittedName>
</protein>
<feature type="compositionally biased region" description="Basic and acidic residues" evidence="1">
    <location>
        <begin position="691"/>
        <end position="707"/>
    </location>
</feature>
<proteinExistence type="predicted"/>
<feature type="compositionally biased region" description="Low complexity" evidence="1">
    <location>
        <begin position="201"/>
        <end position="211"/>
    </location>
</feature>
<reference evidence="2 3" key="1">
    <citation type="submission" date="2024-04" db="EMBL/GenBank/DDBJ databases">
        <authorList>
            <person name="Rising A."/>
            <person name="Reimegard J."/>
            <person name="Sonavane S."/>
            <person name="Akerstrom W."/>
            <person name="Nylinder S."/>
            <person name="Hedman E."/>
            <person name="Kallberg Y."/>
        </authorList>
    </citation>
    <scope>NUCLEOTIDE SEQUENCE [LARGE SCALE GENOMIC DNA]</scope>
</reference>
<feature type="region of interest" description="Disordered" evidence="1">
    <location>
        <begin position="198"/>
        <end position="224"/>
    </location>
</feature>
<dbReference type="AlphaFoldDB" id="A0AAV2ALD1"/>
<feature type="region of interest" description="Disordered" evidence="1">
    <location>
        <begin position="755"/>
        <end position="796"/>
    </location>
</feature>
<feature type="compositionally biased region" description="Basic and acidic residues" evidence="1">
    <location>
        <begin position="777"/>
        <end position="790"/>
    </location>
</feature>
<dbReference type="Proteomes" id="UP001497382">
    <property type="component" value="Unassembled WGS sequence"/>
</dbReference>
<keyword evidence="3" id="KW-1185">Reference proteome</keyword>